<feature type="non-terminal residue" evidence="1">
    <location>
        <position position="23"/>
    </location>
</feature>
<dbReference type="Proteomes" id="UP000663868">
    <property type="component" value="Unassembled WGS sequence"/>
</dbReference>
<proteinExistence type="predicted"/>
<dbReference type="EMBL" id="CAJOBB010018317">
    <property type="protein sequence ID" value="CAF4347801.1"/>
    <property type="molecule type" value="Genomic_DNA"/>
</dbReference>
<dbReference type="AlphaFoldDB" id="A0A820KP70"/>
<sequence length="23" mass="2363">MVILDGTSGEMLVAGERSIGNGR</sequence>
<evidence type="ECO:0000313" key="1">
    <source>
        <dbReference type="EMBL" id="CAF4347801.1"/>
    </source>
</evidence>
<organism evidence="1 2">
    <name type="scientific">Adineta steineri</name>
    <dbReference type="NCBI Taxonomy" id="433720"/>
    <lineage>
        <taxon>Eukaryota</taxon>
        <taxon>Metazoa</taxon>
        <taxon>Spiralia</taxon>
        <taxon>Gnathifera</taxon>
        <taxon>Rotifera</taxon>
        <taxon>Eurotatoria</taxon>
        <taxon>Bdelloidea</taxon>
        <taxon>Adinetida</taxon>
        <taxon>Adinetidae</taxon>
        <taxon>Adineta</taxon>
    </lineage>
</organism>
<name>A0A820KP70_9BILA</name>
<evidence type="ECO:0000313" key="2">
    <source>
        <dbReference type="Proteomes" id="UP000663868"/>
    </source>
</evidence>
<reference evidence="1" key="1">
    <citation type="submission" date="2021-02" db="EMBL/GenBank/DDBJ databases">
        <authorList>
            <person name="Nowell W R."/>
        </authorList>
    </citation>
    <scope>NUCLEOTIDE SEQUENCE</scope>
</reference>
<comment type="caution">
    <text evidence="1">The sequence shown here is derived from an EMBL/GenBank/DDBJ whole genome shotgun (WGS) entry which is preliminary data.</text>
</comment>
<protein>
    <submittedName>
        <fullName evidence="1">Uncharacterized protein</fullName>
    </submittedName>
</protein>
<accession>A0A820KP70</accession>
<gene>
    <name evidence="1" type="ORF">KXQ929_LOCUS48088</name>
</gene>